<dbReference type="Proteomes" id="UP001597079">
    <property type="component" value="Unassembled WGS sequence"/>
</dbReference>
<dbReference type="Pfam" id="PF07944">
    <property type="entry name" value="Beta-AFase-like_GH127_cat"/>
    <property type="match status" value="1"/>
</dbReference>
<dbReference type="GO" id="GO:0016787">
    <property type="term" value="F:hydrolase activity"/>
    <property type="evidence" value="ECO:0007669"/>
    <property type="project" value="UniProtKB-KW"/>
</dbReference>
<evidence type="ECO:0000259" key="1">
    <source>
        <dbReference type="Pfam" id="PF07944"/>
    </source>
</evidence>
<organism evidence="4 5">
    <name type="scientific">Alicyclobacillus fodiniaquatilis</name>
    <dbReference type="NCBI Taxonomy" id="1661150"/>
    <lineage>
        <taxon>Bacteria</taxon>
        <taxon>Bacillati</taxon>
        <taxon>Bacillota</taxon>
        <taxon>Bacilli</taxon>
        <taxon>Bacillales</taxon>
        <taxon>Alicyclobacillaceae</taxon>
        <taxon>Alicyclobacillus</taxon>
    </lineage>
</organism>
<sequence length="613" mass="69324">MKTVHRAHQSLQGVPFTQVTIRDAFWAPRLKAHQHSTLRACLEQCEKTGRIANFAKAAGRMEGDFEGIFFNDSDVYKVLEGVAYSLMNQPDVALEKKADEIIALIAAAQEEDGYLLCYFTLVAPDKKWTDMDKHEMYCGGHLIEAAIAYKQATGKRTLLDVACKLADHYDALFGPGKRHWVPGHEEIELALVKLYRETGQERYWKLAQWLLEERGHGHGEGAIWDKPEWGPAYCQDDKPIREMTHVHGHAVRAMYLYTAIADVAAMTGDEGYLQALHRLWESVVLRNMYITGGIGPSKHNEGFTEDYDLPNETAYCETCASVGMVYWNHRMNLLHGDGKYADIVERAMYNGALAGVSLSGEQFFYVNPLASNGAHHRVAWYDTSCCPTQISRFIPSIGNYMYATSASGIIVNQYIAGDGIIDWDKGRVKVTQTTNYPWNGDIGIALHLEESSFFSVRLRMPGWCKSAKIAVNGVAVSDYKFVQGYFELERTWQSGDKIAIELDMPVEIVRANLKVKENTGKAAIQRGPLVYCLEEMDNVAGAESCYISLETKFKVEHREDLLEAVSVVKGMNPRAQGEFQLIPYYAWDNREPGWMKVWLEDLRDRDGEHTLYF</sequence>
<dbReference type="InterPro" id="IPR049046">
    <property type="entry name" value="Beta-AFase-like_GH127_middle"/>
</dbReference>
<dbReference type="InterPro" id="IPR049049">
    <property type="entry name" value="Beta-AFase-like_GH127_C"/>
</dbReference>
<keyword evidence="4" id="KW-0378">Hydrolase</keyword>
<feature type="domain" description="Non-reducing end beta-L-arabinofuranosidase-like GH127 catalytic" evidence="1">
    <location>
        <begin position="18"/>
        <end position="398"/>
    </location>
</feature>
<comment type="caution">
    <text evidence="4">The sequence shown here is derived from an EMBL/GenBank/DDBJ whole genome shotgun (WGS) entry which is preliminary data.</text>
</comment>
<dbReference type="Pfam" id="PF20737">
    <property type="entry name" value="Glyco_hydro127C"/>
    <property type="match status" value="1"/>
</dbReference>
<dbReference type="InterPro" id="IPR049174">
    <property type="entry name" value="Beta-AFase-like"/>
</dbReference>
<dbReference type="Pfam" id="PF20736">
    <property type="entry name" value="Glyco_hydro127M"/>
    <property type="match status" value="1"/>
</dbReference>
<gene>
    <name evidence="4" type="ORF">ACFSB2_23350</name>
</gene>
<proteinExistence type="predicted"/>
<evidence type="ECO:0000313" key="5">
    <source>
        <dbReference type="Proteomes" id="UP001597079"/>
    </source>
</evidence>
<dbReference type="RefSeq" id="WP_377945512.1">
    <property type="nucleotide sequence ID" value="NZ_JBHUCX010000095.1"/>
</dbReference>
<dbReference type="PANTHER" id="PTHR43465">
    <property type="entry name" value="DUF1680 DOMAIN PROTEIN (AFU_ORTHOLOGUE AFUA_1G08910)"/>
    <property type="match status" value="1"/>
</dbReference>
<dbReference type="InterPro" id="IPR008928">
    <property type="entry name" value="6-hairpin_glycosidase_sf"/>
</dbReference>
<dbReference type="EMBL" id="JBHUCX010000095">
    <property type="protein sequence ID" value="MFD1677602.1"/>
    <property type="molecule type" value="Genomic_DNA"/>
</dbReference>
<feature type="domain" description="Non-reducing end beta-L-arabinofuranosidase-like GH127 middle" evidence="2">
    <location>
        <begin position="409"/>
        <end position="504"/>
    </location>
</feature>
<accession>A0ABW4JRW6</accession>
<evidence type="ECO:0000313" key="4">
    <source>
        <dbReference type="EMBL" id="MFD1677602.1"/>
    </source>
</evidence>
<dbReference type="PANTHER" id="PTHR43465:SF2">
    <property type="entry name" value="DUF1680 DOMAIN PROTEIN (AFU_ORTHOLOGUE AFUA_1G08910)"/>
    <property type="match status" value="1"/>
</dbReference>
<evidence type="ECO:0000259" key="2">
    <source>
        <dbReference type="Pfam" id="PF20736"/>
    </source>
</evidence>
<name>A0ABW4JRW6_9BACL</name>
<protein>
    <submittedName>
        <fullName evidence="4">Glycoside hydrolase family 127 protein</fullName>
    </submittedName>
</protein>
<keyword evidence="5" id="KW-1185">Reference proteome</keyword>
<dbReference type="SUPFAM" id="SSF48208">
    <property type="entry name" value="Six-hairpin glycosidases"/>
    <property type="match status" value="1"/>
</dbReference>
<reference evidence="5" key="1">
    <citation type="journal article" date="2019" name="Int. J. Syst. Evol. Microbiol.">
        <title>The Global Catalogue of Microorganisms (GCM) 10K type strain sequencing project: providing services to taxonomists for standard genome sequencing and annotation.</title>
        <authorList>
            <consortium name="The Broad Institute Genomics Platform"/>
            <consortium name="The Broad Institute Genome Sequencing Center for Infectious Disease"/>
            <person name="Wu L."/>
            <person name="Ma J."/>
        </authorList>
    </citation>
    <scope>NUCLEOTIDE SEQUENCE [LARGE SCALE GENOMIC DNA]</scope>
    <source>
        <strain evidence="5">CGMCC 1.12286</strain>
    </source>
</reference>
<evidence type="ECO:0000259" key="3">
    <source>
        <dbReference type="Pfam" id="PF20737"/>
    </source>
</evidence>
<feature type="domain" description="Non-reducing end beta-L-arabinofuranosidase-like GH127 C-terminal" evidence="3">
    <location>
        <begin position="506"/>
        <end position="599"/>
    </location>
</feature>
<dbReference type="InterPro" id="IPR012878">
    <property type="entry name" value="Beta-AFase-like_GH127_cat"/>
</dbReference>